<dbReference type="GO" id="GO:0008168">
    <property type="term" value="F:methyltransferase activity"/>
    <property type="evidence" value="ECO:0007669"/>
    <property type="project" value="UniProtKB-KW"/>
</dbReference>
<gene>
    <name evidence="3" type="ORF">BOVATA_009940</name>
</gene>
<feature type="region of interest" description="Disordered" evidence="2">
    <location>
        <begin position="388"/>
        <end position="433"/>
    </location>
</feature>
<feature type="compositionally biased region" description="Basic and acidic residues" evidence="2">
    <location>
        <begin position="213"/>
        <end position="223"/>
    </location>
</feature>
<comment type="caution">
    <text evidence="3">The sequence shown here is derived from an EMBL/GenBank/DDBJ whole genome shotgun (WGS) entry which is preliminary data.</text>
</comment>
<dbReference type="Proteomes" id="UP000236319">
    <property type="component" value="Unassembled WGS sequence"/>
</dbReference>
<dbReference type="AlphaFoldDB" id="A0A2H6K936"/>
<dbReference type="Pfam" id="PF05063">
    <property type="entry name" value="MT-A70"/>
    <property type="match status" value="1"/>
</dbReference>
<proteinExistence type="inferred from homology"/>
<dbReference type="GO" id="GO:0032259">
    <property type="term" value="P:methylation"/>
    <property type="evidence" value="ECO:0007669"/>
    <property type="project" value="UniProtKB-KW"/>
</dbReference>
<dbReference type="InterPro" id="IPR029063">
    <property type="entry name" value="SAM-dependent_MTases_sf"/>
</dbReference>
<evidence type="ECO:0000256" key="1">
    <source>
        <dbReference type="PROSITE-ProRule" id="PRU00489"/>
    </source>
</evidence>
<dbReference type="OrthoDB" id="10262526at2759"/>
<evidence type="ECO:0000256" key="2">
    <source>
        <dbReference type="SAM" id="MobiDB-lite"/>
    </source>
</evidence>
<feature type="compositionally biased region" description="Polar residues" evidence="2">
    <location>
        <begin position="164"/>
        <end position="182"/>
    </location>
</feature>
<name>A0A2H6K936_9APIC</name>
<reference evidence="3 4" key="1">
    <citation type="journal article" date="2017" name="BMC Genomics">
        <title>Whole-genome assembly of Babesia ovata and comparative genomics between closely related pathogens.</title>
        <authorList>
            <person name="Yamagishi J."/>
            <person name="Asada M."/>
            <person name="Hakimi H."/>
            <person name="Tanaka T.Q."/>
            <person name="Sugimoto C."/>
            <person name="Kawazu S."/>
        </authorList>
    </citation>
    <scope>NUCLEOTIDE SEQUENCE [LARGE SCALE GENOMIC DNA]</scope>
    <source>
        <strain evidence="3 4">Miyake</strain>
    </source>
</reference>
<feature type="region of interest" description="Disordered" evidence="2">
    <location>
        <begin position="1"/>
        <end position="45"/>
    </location>
</feature>
<evidence type="ECO:0000313" key="3">
    <source>
        <dbReference type="EMBL" id="GBE59501.1"/>
    </source>
</evidence>
<feature type="compositionally biased region" description="Basic and acidic residues" evidence="2">
    <location>
        <begin position="1"/>
        <end position="14"/>
    </location>
</feature>
<keyword evidence="4" id="KW-1185">Reference proteome</keyword>
<dbReference type="SUPFAM" id="SSF53335">
    <property type="entry name" value="S-adenosyl-L-methionine-dependent methyltransferases"/>
    <property type="match status" value="1"/>
</dbReference>
<feature type="compositionally biased region" description="Basic and acidic residues" evidence="2">
    <location>
        <begin position="27"/>
        <end position="43"/>
    </location>
</feature>
<feature type="compositionally biased region" description="Low complexity" evidence="2">
    <location>
        <begin position="244"/>
        <end position="254"/>
    </location>
</feature>
<dbReference type="VEuPathDB" id="PiroplasmaDB:BOVATA_009940"/>
<accession>A0A2H6K936</accession>
<dbReference type="RefSeq" id="XP_028865744.1">
    <property type="nucleotide sequence ID" value="XM_029009911.1"/>
</dbReference>
<dbReference type="GeneID" id="39873271"/>
<dbReference type="PROSITE" id="PS51143">
    <property type="entry name" value="MT_A70"/>
    <property type="match status" value="1"/>
</dbReference>
<protein>
    <submittedName>
        <fullName evidence="3">Methyltransferase MTA70</fullName>
    </submittedName>
</protein>
<keyword evidence="3" id="KW-0808">Transferase</keyword>
<feature type="compositionally biased region" description="Basic and acidic residues" evidence="2">
    <location>
        <begin position="230"/>
        <end position="241"/>
    </location>
</feature>
<feature type="region of interest" description="Disordered" evidence="2">
    <location>
        <begin position="761"/>
        <end position="781"/>
    </location>
</feature>
<dbReference type="GO" id="GO:0036396">
    <property type="term" value="C:RNA N6-methyladenosine methyltransferase complex"/>
    <property type="evidence" value="ECO:0007669"/>
    <property type="project" value="TreeGrafter"/>
</dbReference>
<dbReference type="GO" id="GO:0005634">
    <property type="term" value="C:nucleus"/>
    <property type="evidence" value="ECO:0007669"/>
    <property type="project" value="TreeGrafter"/>
</dbReference>
<dbReference type="PANTHER" id="PTHR12829:SF2">
    <property type="entry name" value="N6-ADENOSINE-METHYLTRANSFERASE MT-A70-LIKE"/>
    <property type="match status" value="1"/>
</dbReference>
<evidence type="ECO:0000313" key="4">
    <source>
        <dbReference type="Proteomes" id="UP000236319"/>
    </source>
</evidence>
<sequence length="781" mass="88598">MSRRDSRSRSDSRRRGSPSTRKSSRRKERDSRRTRDLSRERSSHWKARIGRRGIIPSSDKGTSSRKAREEQRFLEVGEDSHVFSTLDLMFVVGKHLLKLWEHDELPLNVYELRRRMSNYFEGPHRLRFNTVCSISVLSNVLKCLYLGMVTEEDVTDVKAPAESQGGTPMSQDHGSRTESASATEDAAIPHVDSISVSESQEANDVVDVEGEPDGNREVGREESIENNVEPDGKDNAEKGEESPAESSASEEQSPLTVYLDGLPEISDQSFREFKFHHPLVRLDLKHGVLRVTEAKGQMLRRMLLRNRKKQRVLDLADALATESIITTGSHHHGREDSHASCSITVDDYDLNNLTGRVYPITRDSKKGAGNANDADVDDNVSVSWQASIDTEAEGLPSGRDRGDSDRAGDESGKGLGRDVRRKDGMRGSRRGTTLSIRSDDLPYDLDGLYNVLYQTPARELKRISHFQLKEQSGFREICAYGTRADCRMQNYMALMCNKIHFKRIILPNTLVQLGDCSYLDTCRHIETCRFVHYQVESDIPPRIPVDEVSQGQWICCDVRKLDFSIFNPYVSVVMADPPWDIHMDLPYGTMKDSEMRHLKVQNIQNEGLLFLWVTGRTLEVGRECMEIWGYRQMDEIVWVKTNQLQRIIRTGRTGHWINHSKEHCLIGMKGNPVINRYLDCDVIVSEVRETSRKPDEIYGIIERMVPGALKLEIFGRSHNVRNNWITLGNQLDGYKLTHPEIKRRYEDILAKGDATTTTAAAAAVSQPAEDPVNTSTPEPVM</sequence>
<feature type="region of interest" description="Disordered" evidence="2">
    <location>
        <begin position="157"/>
        <end position="254"/>
    </location>
</feature>
<feature type="compositionally biased region" description="Polar residues" evidence="2">
    <location>
        <begin position="772"/>
        <end position="781"/>
    </location>
</feature>
<organism evidence="3 4">
    <name type="scientific">Babesia ovata</name>
    <dbReference type="NCBI Taxonomy" id="189622"/>
    <lineage>
        <taxon>Eukaryota</taxon>
        <taxon>Sar</taxon>
        <taxon>Alveolata</taxon>
        <taxon>Apicomplexa</taxon>
        <taxon>Aconoidasida</taxon>
        <taxon>Piroplasmida</taxon>
        <taxon>Babesiidae</taxon>
        <taxon>Babesia</taxon>
    </lineage>
</organism>
<dbReference type="InterPro" id="IPR007757">
    <property type="entry name" value="MT-A70-like"/>
</dbReference>
<comment type="similarity">
    <text evidence="1">Belongs to the MT-A70-like family.</text>
</comment>
<dbReference type="EMBL" id="BDSA01000001">
    <property type="protein sequence ID" value="GBE59501.1"/>
    <property type="molecule type" value="Genomic_DNA"/>
</dbReference>
<keyword evidence="3" id="KW-0489">Methyltransferase</keyword>
<feature type="compositionally biased region" description="Basic and acidic residues" evidence="2">
    <location>
        <begin position="398"/>
        <end position="426"/>
    </location>
</feature>
<dbReference type="PANTHER" id="PTHR12829">
    <property type="entry name" value="N6-ADENOSINE-METHYLTRANSFERASE"/>
    <property type="match status" value="1"/>
</dbReference>